<evidence type="ECO:0000313" key="2">
    <source>
        <dbReference type="Proteomes" id="UP000499080"/>
    </source>
</evidence>
<name>A0A4Y2AVK6_ARAVE</name>
<protein>
    <submittedName>
        <fullName evidence="1">Uncharacterized protein</fullName>
    </submittedName>
</protein>
<feature type="non-terminal residue" evidence="1">
    <location>
        <position position="1"/>
    </location>
</feature>
<proteinExistence type="predicted"/>
<comment type="caution">
    <text evidence="1">The sequence shown here is derived from an EMBL/GenBank/DDBJ whole genome shotgun (WGS) entry which is preliminary data.</text>
</comment>
<accession>A0A4Y2AVK6</accession>
<dbReference type="EMBL" id="BGPR01081473">
    <property type="protein sequence ID" value="GBL83136.1"/>
    <property type="molecule type" value="Genomic_DNA"/>
</dbReference>
<organism evidence="1 2">
    <name type="scientific">Araneus ventricosus</name>
    <name type="common">Orbweaver spider</name>
    <name type="synonym">Epeira ventricosa</name>
    <dbReference type="NCBI Taxonomy" id="182803"/>
    <lineage>
        <taxon>Eukaryota</taxon>
        <taxon>Metazoa</taxon>
        <taxon>Ecdysozoa</taxon>
        <taxon>Arthropoda</taxon>
        <taxon>Chelicerata</taxon>
        <taxon>Arachnida</taxon>
        <taxon>Araneae</taxon>
        <taxon>Araneomorphae</taxon>
        <taxon>Entelegynae</taxon>
        <taxon>Araneoidea</taxon>
        <taxon>Araneidae</taxon>
        <taxon>Araneus</taxon>
    </lineage>
</organism>
<gene>
    <name evidence="1" type="ORF">AVEN_224260_1</name>
</gene>
<sequence length="165" mass="18473">GHSPFLHFGIIGTREGKTNRQGRNPVKFGANGLEVVEFQRTQIPKLHPQIPIWDLDAKVLAEHFGIIGTREGKTNRQGRNPLKFGANGLEVVEFQRTQIPKLHPHIPIWDLDAKVLAKHFGIIGTREGNTNRQGRNPVKFGANGLEVVEFQRTQNSITHSNLGPR</sequence>
<dbReference type="AlphaFoldDB" id="A0A4Y2AVK6"/>
<reference evidence="1 2" key="1">
    <citation type="journal article" date="2019" name="Sci. Rep.">
        <title>Orb-weaving spider Araneus ventricosus genome elucidates the spidroin gene catalogue.</title>
        <authorList>
            <person name="Kono N."/>
            <person name="Nakamura H."/>
            <person name="Ohtoshi R."/>
            <person name="Moran D.A.P."/>
            <person name="Shinohara A."/>
            <person name="Yoshida Y."/>
            <person name="Fujiwara M."/>
            <person name="Mori M."/>
            <person name="Tomita M."/>
            <person name="Arakawa K."/>
        </authorList>
    </citation>
    <scope>NUCLEOTIDE SEQUENCE [LARGE SCALE GENOMIC DNA]</scope>
</reference>
<keyword evidence="2" id="KW-1185">Reference proteome</keyword>
<evidence type="ECO:0000313" key="1">
    <source>
        <dbReference type="EMBL" id="GBL83136.1"/>
    </source>
</evidence>
<dbReference type="Proteomes" id="UP000499080">
    <property type="component" value="Unassembled WGS sequence"/>
</dbReference>